<keyword evidence="2" id="KW-1185">Reference proteome</keyword>
<dbReference type="GeneID" id="64635886"/>
<evidence type="ECO:0000313" key="2">
    <source>
        <dbReference type="Proteomes" id="UP000807769"/>
    </source>
</evidence>
<organism evidence="1 2">
    <name type="scientific">Suillus subaureus</name>
    <dbReference type="NCBI Taxonomy" id="48587"/>
    <lineage>
        <taxon>Eukaryota</taxon>
        <taxon>Fungi</taxon>
        <taxon>Dikarya</taxon>
        <taxon>Basidiomycota</taxon>
        <taxon>Agaricomycotina</taxon>
        <taxon>Agaricomycetes</taxon>
        <taxon>Agaricomycetidae</taxon>
        <taxon>Boletales</taxon>
        <taxon>Suillineae</taxon>
        <taxon>Suillaceae</taxon>
        <taxon>Suillus</taxon>
    </lineage>
</organism>
<protein>
    <submittedName>
        <fullName evidence="1">Uncharacterized protein</fullName>
    </submittedName>
</protein>
<dbReference type="Proteomes" id="UP000807769">
    <property type="component" value="Unassembled WGS sequence"/>
</dbReference>
<dbReference type="EMBL" id="JABBWG010000006">
    <property type="protein sequence ID" value="KAG1821544.1"/>
    <property type="molecule type" value="Genomic_DNA"/>
</dbReference>
<dbReference type="AlphaFoldDB" id="A0A9P7JGR4"/>
<proteinExistence type="predicted"/>
<comment type="caution">
    <text evidence="1">The sequence shown here is derived from an EMBL/GenBank/DDBJ whole genome shotgun (WGS) entry which is preliminary data.</text>
</comment>
<accession>A0A9P7JGR4</accession>
<dbReference type="RefSeq" id="XP_041196284.1">
    <property type="nucleotide sequence ID" value="XM_041341870.1"/>
</dbReference>
<name>A0A9P7JGR4_9AGAM</name>
<gene>
    <name evidence="1" type="ORF">BJ212DRAFT_1545890</name>
</gene>
<evidence type="ECO:0000313" key="1">
    <source>
        <dbReference type="EMBL" id="KAG1821544.1"/>
    </source>
</evidence>
<sequence>MSGTATESYKAYVLYAEFFNIAYSTASKGCSSRRLITHSLLRQGDWFTRLARTLGTRITSEVTQNGFISYLEASMTMVRYIDITASKQGHVSQLYPNLTNILISTLMRPIERLYAQSYCFRPKTSFRVRDIGIIYRTRSLEAIELEDVIRAKTFSNHLAQHYWMTNAKVSIAHEHISVHKSDPKVLSSSPPGRATDFPYQSQLVPCSEANMGIK</sequence>
<reference evidence="1" key="1">
    <citation type="journal article" date="2020" name="New Phytol.">
        <title>Comparative genomics reveals dynamic genome evolution in host specialist ectomycorrhizal fungi.</title>
        <authorList>
            <person name="Lofgren L.A."/>
            <person name="Nguyen N.H."/>
            <person name="Vilgalys R."/>
            <person name="Ruytinx J."/>
            <person name="Liao H.L."/>
            <person name="Branco S."/>
            <person name="Kuo A."/>
            <person name="LaButti K."/>
            <person name="Lipzen A."/>
            <person name="Andreopoulos W."/>
            <person name="Pangilinan J."/>
            <person name="Riley R."/>
            <person name="Hundley H."/>
            <person name="Na H."/>
            <person name="Barry K."/>
            <person name="Grigoriev I.V."/>
            <person name="Stajich J.E."/>
            <person name="Kennedy P.G."/>
        </authorList>
    </citation>
    <scope>NUCLEOTIDE SEQUENCE</scope>
    <source>
        <strain evidence="1">MN1</strain>
    </source>
</reference>